<dbReference type="GO" id="GO:0016779">
    <property type="term" value="F:nucleotidyltransferase activity"/>
    <property type="evidence" value="ECO:0007669"/>
    <property type="project" value="UniProtKB-KW"/>
</dbReference>
<comment type="function">
    <text evidence="9">Forms a complex with DNA polymerase epsilon subunit POLE3 and binds naked DNA, which is then incorporated into chromatin, aided by the nucleosome remodeling activity of ISWI/SNF2H and ACF1. Does not enhance nucleosome sliding activity of the ACF-5 ISWI chromatin remodeling complex.</text>
</comment>
<evidence type="ECO:0000256" key="10">
    <source>
        <dbReference type="ARBA" id="ARBA00062516"/>
    </source>
</evidence>
<keyword evidence="3" id="KW-0808">Transferase</keyword>
<proteinExistence type="predicted"/>
<evidence type="ECO:0000256" key="7">
    <source>
        <dbReference type="ARBA" id="ARBA00023125"/>
    </source>
</evidence>
<evidence type="ECO:0000256" key="3">
    <source>
        <dbReference type="ARBA" id="ARBA00022679"/>
    </source>
</evidence>
<evidence type="ECO:0000313" key="14">
    <source>
        <dbReference type="EnsemblMetazoa" id="XP_020910266.1"/>
    </source>
</evidence>
<reference evidence="14" key="1">
    <citation type="submission" date="2022-11" db="UniProtKB">
        <authorList>
            <consortium name="EnsemblMetazoa"/>
        </authorList>
    </citation>
    <scope>IDENTIFICATION</scope>
</reference>
<dbReference type="EnsemblMetazoa" id="XM_021054607.2">
    <property type="protein sequence ID" value="XP_020910266.1"/>
    <property type="gene ID" value="LOC110248104"/>
</dbReference>
<protein>
    <recommendedName>
        <fullName evidence="11">Chromatin accessibility complex protein 1</fullName>
    </recommendedName>
    <alternativeName>
        <fullName evidence="12">DNA polymerase epsilon subunit p15</fullName>
    </alternativeName>
</protein>
<evidence type="ECO:0000256" key="5">
    <source>
        <dbReference type="ARBA" id="ARBA00022990"/>
    </source>
</evidence>
<comment type="subcellular location">
    <subcellularLocation>
        <location evidence="1">Nucleus</location>
    </subcellularLocation>
</comment>
<name>A0A913XU06_EXADI</name>
<keyword evidence="7" id="KW-0238">DNA-binding</keyword>
<dbReference type="GO" id="GO:0008623">
    <property type="term" value="C:CHRAC"/>
    <property type="evidence" value="ECO:0007669"/>
    <property type="project" value="TreeGrafter"/>
</dbReference>
<dbReference type="OrthoDB" id="1291358at2759"/>
<evidence type="ECO:0000256" key="1">
    <source>
        <dbReference type="ARBA" id="ARBA00004123"/>
    </source>
</evidence>
<feature type="domain" description="Transcription factor CBF/NF-Y/archaeal histone" evidence="13">
    <location>
        <begin position="20"/>
        <end position="66"/>
    </location>
</feature>
<dbReference type="GO" id="GO:0006338">
    <property type="term" value="P:chromatin remodeling"/>
    <property type="evidence" value="ECO:0007669"/>
    <property type="project" value="TreeGrafter"/>
</dbReference>
<dbReference type="OMA" id="FLEYKHI"/>
<keyword evidence="8" id="KW-0539">Nucleus</keyword>
<dbReference type="CDD" id="cd22924">
    <property type="entry name" value="HFD_CHRAC1-like"/>
    <property type="match status" value="1"/>
</dbReference>
<evidence type="ECO:0000256" key="4">
    <source>
        <dbReference type="ARBA" id="ARBA00022695"/>
    </source>
</evidence>
<dbReference type="RefSeq" id="XP_020910266.1">
    <property type="nucleotide sequence ID" value="XM_021054607.2"/>
</dbReference>
<sequence>MAEEQGASEREGKLTQISLSKIKTIMRSSPDLANTSQDSVFLITRATELFVRSFTQAALKKENGAKLLSYKSVAKLVDDEDNLQFLADIIPPKVLYKDYLASLKKNNNSEAIDIDSSDSDSD</sequence>
<evidence type="ECO:0000256" key="12">
    <source>
        <dbReference type="ARBA" id="ARBA00083235"/>
    </source>
</evidence>
<dbReference type="InterPro" id="IPR003958">
    <property type="entry name" value="CBFA_NFYB_domain"/>
</dbReference>
<dbReference type="FunFam" id="1.10.20.10:FF:000048">
    <property type="entry name" value="Chromatin accessibility complex subunit 1"/>
    <property type="match status" value="1"/>
</dbReference>
<dbReference type="Proteomes" id="UP000887567">
    <property type="component" value="Unplaced"/>
</dbReference>
<accession>A0A913XU06</accession>
<dbReference type="GO" id="GO:0046982">
    <property type="term" value="F:protein heterodimerization activity"/>
    <property type="evidence" value="ECO:0007669"/>
    <property type="project" value="InterPro"/>
</dbReference>
<keyword evidence="4" id="KW-0548">Nucleotidyltransferase</keyword>
<evidence type="ECO:0000256" key="11">
    <source>
        <dbReference type="ARBA" id="ARBA00071805"/>
    </source>
</evidence>
<organism evidence="14 15">
    <name type="scientific">Exaiptasia diaphana</name>
    <name type="common">Tropical sea anemone</name>
    <name type="synonym">Aiptasia pulchella</name>
    <dbReference type="NCBI Taxonomy" id="2652724"/>
    <lineage>
        <taxon>Eukaryota</taxon>
        <taxon>Metazoa</taxon>
        <taxon>Cnidaria</taxon>
        <taxon>Anthozoa</taxon>
        <taxon>Hexacorallia</taxon>
        <taxon>Actiniaria</taxon>
        <taxon>Aiptasiidae</taxon>
        <taxon>Exaiptasia</taxon>
    </lineage>
</organism>
<dbReference type="GeneID" id="110248104"/>
<keyword evidence="15" id="KW-1185">Reference proteome</keyword>
<evidence type="ECO:0000256" key="6">
    <source>
        <dbReference type="ARBA" id="ARBA00023054"/>
    </source>
</evidence>
<dbReference type="SUPFAM" id="SSF47113">
    <property type="entry name" value="Histone-fold"/>
    <property type="match status" value="1"/>
</dbReference>
<keyword evidence="2" id="KW-0597">Phosphoprotein</keyword>
<dbReference type="GO" id="GO:0003677">
    <property type="term" value="F:DNA binding"/>
    <property type="evidence" value="ECO:0007669"/>
    <property type="project" value="UniProtKB-KW"/>
</dbReference>
<evidence type="ECO:0000256" key="2">
    <source>
        <dbReference type="ARBA" id="ARBA00022553"/>
    </source>
</evidence>
<evidence type="ECO:0000256" key="9">
    <source>
        <dbReference type="ARBA" id="ARBA00059032"/>
    </source>
</evidence>
<dbReference type="InterPro" id="IPR009072">
    <property type="entry name" value="Histone-fold"/>
</dbReference>
<evidence type="ECO:0000313" key="15">
    <source>
        <dbReference type="Proteomes" id="UP000887567"/>
    </source>
</evidence>
<dbReference type="AlphaFoldDB" id="A0A913XU06"/>
<dbReference type="PANTHER" id="PTHR10252">
    <property type="entry name" value="HISTONE-LIKE TRANSCRIPTION FACTOR CCAAT-RELATED"/>
    <property type="match status" value="1"/>
</dbReference>
<dbReference type="Pfam" id="PF00808">
    <property type="entry name" value="CBFD_NFYB_HMF"/>
    <property type="match status" value="1"/>
</dbReference>
<evidence type="ECO:0000256" key="8">
    <source>
        <dbReference type="ARBA" id="ARBA00023242"/>
    </source>
</evidence>
<dbReference type="Gene3D" id="1.10.20.10">
    <property type="entry name" value="Histone, subunit A"/>
    <property type="match status" value="1"/>
</dbReference>
<evidence type="ECO:0000259" key="13">
    <source>
        <dbReference type="Pfam" id="PF00808"/>
    </source>
</evidence>
<dbReference type="KEGG" id="epa:110248104"/>
<dbReference type="PANTHER" id="PTHR10252:SF54">
    <property type="entry name" value="CHROMATIN ACCESSIBILITY COMPLEX PROTEIN 1"/>
    <property type="match status" value="1"/>
</dbReference>
<keyword evidence="5" id="KW-0007">Acetylation</keyword>
<comment type="subunit">
    <text evidence="10">Heterodimer with POLE3; binds to DNA. Component of the CHRAC ISWI chromatin remodeling complex at least composed of SMARCA5/SNF2H, BAZ1A/ACF1, CHRAC1 and POLE3; the complex preferentially binds DNA through the CHRAC1-POLE3 heterodimer and possesses ATP-dependent nucleosome-remodeling activity. Within the complex, the heterodimer with POLE3 interacts with SMARCA5/SNF2H; the interaction is direct and enhances nucleosome sliding activity by the SMARCA5/SNF2H and BAZ1A/ACF1 interaction. Within the complex, the heterodimer with POLE3 interacts with BAZ1A/ACF1; the interactions are direct.</text>
</comment>
<dbReference type="InterPro" id="IPR050568">
    <property type="entry name" value="Transcr_DNA_Rep_Reg"/>
</dbReference>
<dbReference type="GO" id="GO:0006261">
    <property type="term" value="P:DNA-templated DNA replication"/>
    <property type="evidence" value="ECO:0007669"/>
    <property type="project" value="TreeGrafter"/>
</dbReference>
<keyword evidence="6" id="KW-0175">Coiled coil</keyword>